<protein>
    <submittedName>
        <fullName evidence="1">Glycoprotein V (Platelet)</fullName>
    </submittedName>
</protein>
<reference evidence="1" key="2">
    <citation type="submission" date="2016-06" db="EMBL/GenBank/DDBJ databases">
        <title>The genome of a short-lived fish provides insights into sex chromosome evolution and the genetic control of aging.</title>
        <authorList>
            <person name="Reichwald K."/>
            <person name="Felder M."/>
            <person name="Petzold A."/>
            <person name="Koch P."/>
            <person name="Groth M."/>
            <person name="Platzer M."/>
        </authorList>
    </citation>
    <scope>NUCLEOTIDE SEQUENCE</scope>
    <source>
        <tissue evidence="1">Brain</tissue>
    </source>
</reference>
<feature type="non-terminal residue" evidence="1">
    <location>
        <position position="62"/>
    </location>
</feature>
<evidence type="ECO:0000313" key="1">
    <source>
        <dbReference type="EMBL" id="SBQ71648.1"/>
    </source>
</evidence>
<reference evidence="1" key="1">
    <citation type="submission" date="2016-05" db="EMBL/GenBank/DDBJ databases">
        <authorList>
            <person name="Lavstsen T."/>
            <person name="Jespersen J.S."/>
        </authorList>
    </citation>
    <scope>NUCLEOTIDE SEQUENCE</scope>
    <source>
        <tissue evidence="1">Brain</tissue>
    </source>
</reference>
<accession>A0A1A8GKX7</accession>
<organism evidence="1">
    <name type="scientific">Nothobranchius korthausae</name>
    <dbReference type="NCBI Taxonomy" id="1143690"/>
    <lineage>
        <taxon>Eukaryota</taxon>
        <taxon>Metazoa</taxon>
        <taxon>Chordata</taxon>
        <taxon>Craniata</taxon>
        <taxon>Vertebrata</taxon>
        <taxon>Euteleostomi</taxon>
        <taxon>Actinopterygii</taxon>
        <taxon>Neopterygii</taxon>
        <taxon>Teleostei</taxon>
        <taxon>Neoteleostei</taxon>
        <taxon>Acanthomorphata</taxon>
        <taxon>Ovalentaria</taxon>
        <taxon>Atherinomorphae</taxon>
        <taxon>Cyprinodontiformes</taxon>
        <taxon>Nothobranchiidae</taxon>
        <taxon>Nothobranchius</taxon>
    </lineage>
</organism>
<gene>
    <name evidence="1" type="primary">GP5</name>
</gene>
<sequence length="62" mass="6631">SACPLSPFFLYFSVTQTLFLQTYFYCSLDALCCLTAGRACYAPLGQVDCTIFLPLGGGGCSN</sequence>
<name>A0A1A8GKX7_9TELE</name>
<proteinExistence type="predicted"/>
<dbReference type="EMBL" id="HAEC01003571">
    <property type="protein sequence ID" value="SBQ71648.1"/>
    <property type="molecule type" value="Transcribed_RNA"/>
</dbReference>
<dbReference type="AlphaFoldDB" id="A0A1A8GKX7"/>
<feature type="non-terminal residue" evidence="1">
    <location>
        <position position="1"/>
    </location>
</feature>